<evidence type="ECO:0000259" key="4">
    <source>
        <dbReference type="Pfam" id="PF03446"/>
    </source>
</evidence>
<dbReference type="InterPro" id="IPR006115">
    <property type="entry name" value="6PGDH_NADP-bd"/>
</dbReference>
<comment type="caution">
    <text evidence="6">The sequence shown here is derived from an EMBL/GenBank/DDBJ whole genome shotgun (WGS) entry which is preliminary data.</text>
</comment>
<evidence type="ECO:0000256" key="1">
    <source>
        <dbReference type="ARBA" id="ARBA00009080"/>
    </source>
</evidence>
<feature type="domain" description="3-hydroxyisobutyrate dehydrogenase-like NAD-binding" evidence="5">
    <location>
        <begin position="166"/>
        <end position="286"/>
    </location>
</feature>
<dbReference type="EC" id="1.1.-.-" evidence="6"/>
<proteinExistence type="inferred from homology"/>
<dbReference type="GO" id="GO:0016491">
    <property type="term" value="F:oxidoreductase activity"/>
    <property type="evidence" value="ECO:0007669"/>
    <property type="project" value="UniProtKB-KW"/>
</dbReference>
<accession>A0ABV3FFB0</accession>
<evidence type="ECO:0000313" key="7">
    <source>
        <dbReference type="Proteomes" id="UP001551658"/>
    </source>
</evidence>
<name>A0ABV3FFB0_9NOCA</name>
<dbReference type="InterPro" id="IPR013328">
    <property type="entry name" value="6PGD_dom2"/>
</dbReference>
<dbReference type="SUPFAM" id="SSF51735">
    <property type="entry name" value="NAD(P)-binding Rossmann-fold domains"/>
    <property type="match status" value="1"/>
</dbReference>
<evidence type="ECO:0000259" key="5">
    <source>
        <dbReference type="Pfam" id="PF14833"/>
    </source>
</evidence>
<dbReference type="PANTHER" id="PTHR22981:SF7">
    <property type="entry name" value="3-HYDROXYISOBUTYRATE DEHYDROGENASE, MITOCHONDRIAL"/>
    <property type="match status" value="1"/>
</dbReference>
<evidence type="ECO:0000256" key="3">
    <source>
        <dbReference type="ARBA" id="ARBA00023027"/>
    </source>
</evidence>
<keyword evidence="3" id="KW-0520">NAD</keyword>
<keyword evidence="2 6" id="KW-0560">Oxidoreductase</keyword>
<dbReference type="Pfam" id="PF14833">
    <property type="entry name" value="NAD_binding_11"/>
    <property type="match status" value="1"/>
</dbReference>
<dbReference type="Gene3D" id="1.10.1040.10">
    <property type="entry name" value="N-(1-d-carboxylethyl)-l-norvaline Dehydrogenase, domain 2"/>
    <property type="match status" value="1"/>
</dbReference>
<organism evidence="6 7">
    <name type="scientific">Nocardia fusca</name>
    <dbReference type="NCBI Taxonomy" id="941183"/>
    <lineage>
        <taxon>Bacteria</taxon>
        <taxon>Bacillati</taxon>
        <taxon>Actinomycetota</taxon>
        <taxon>Actinomycetes</taxon>
        <taxon>Mycobacteriales</taxon>
        <taxon>Nocardiaceae</taxon>
        <taxon>Nocardia</taxon>
    </lineage>
</organism>
<gene>
    <name evidence="6" type="ORF">AB0H72_27215</name>
</gene>
<dbReference type="Proteomes" id="UP001551658">
    <property type="component" value="Unassembled WGS sequence"/>
</dbReference>
<dbReference type="InterPro" id="IPR036291">
    <property type="entry name" value="NAD(P)-bd_dom_sf"/>
</dbReference>
<dbReference type="PANTHER" id="PTHR22981">
    <property type="entry name" value="3-HYDROXYISOBUTYRATE DEHYDROGENASE-RELATED"/>
    <property type="match status" value="1"/>
</dbReference>
<dbReference type="SUPFAM" id="SSF48179">
    <property type="entry name" value="6-phosphogluconate dehydrogenase C-terminal domain-like"/>
    <property type="match status" value="1"/>
</dbReference>
<evidence type="ECO:0000313" key="6">
    <source>
        <dbReference type="EMBL" id="MEV0366393.1"/>
    </source>
</evidence>
<dbReference type="InterPro" id="IPR015815">
    <property type="entry name" value="HIBADH-related"/>
</dbReference>
<dbReference type="EMBL" id="JBFAIH010000019">
    <property type="protein sequence ID" value="MEV0366393.1"/>
    <property type="molecule type" value="Genomic_DNA"/>
</dbReference>
<dbReference type="InterPro" id="IPR029154">
    <property type="entry name" value="HIBADH-like_NADP-bd"/>
</dbReference>
<evidence type="ECO:0000256" key="2">
    <source>
        <dbReference type="ARBA" id="ARBA00023002"/>
    </source>
</evidence>
<dbReference type="Gene3D" id="3.40.50.720">
    <property type="entry name" value="NAD(P)-binding Rossmann-like Domain"/>
    <property type="match status" value="1"/>
</dbReference>
<dbReference type="PIRSF" id="PIRSF000103">
    <property type="entry name" value="HIBADH"/>
    <property type="match status" value="1"/>
</dbReference>
<dbReference type="Pfam" id="PF03446">
    <property type="entry name" value="NAD_binding_2"/>
    <property type="match status" value="1"/>
</dbReference>
<comment type="similarity">
    <text evidence="1">Belongs to the HIBADH-related family.</text>
</comment>
<keyword evidence="7" id="KW-1185">Reference proteome</keyword>
<reference evidence="6 7" key="1">
    <citation type="submission" date="2024-06" db="EMBL/GenBank/DDBJ databases">
        <title>The Natural Products Discovery Center: Release of the First 8490 Sequenced Strains for Exploring Actinobacteria Biosynthetic Diversity.</title>
        <authorList>
            <person name="Kalkreuter E."/>
            <person name="Kautsar S.A."/>
            <person name="Yang D."/>
            <person name="Bader C.D."/>
            <person name="Teijaro C.N."/>
            <person name="Fluegel L."/>
            <person name="Davis C.M."/>
            <person name="Simpson J.R."/>
            <person name="Lauterbach L."/>
            <person name="Steele A.D."/>
            <person name="Gui C."/>
            <person name="Meng S."/>
            <person name="Li G."/>
            <person name="Viehrig K."/>
            <person name="Ye F."/>
            <person name="Su P."/>
            <person name="Kiefer A.F."/>
            <person name="Nichols A."/>
            <person name="Cepeda A.J."/>
            <person name="Yan W."/>
            <person name="Fan B."/>
            <person name="Jiang Y."/>
            <person name="Adhikari A."/>
            <person name="Zheng C.-J."/>
            <person name="Schuster L."/>
            <person name="Cowan T.M."/>
            <person name="Smanski M.J."/>
            <person name="Chevrette M.G."/>
            <person name="De Carvalho L.P.S."/>
            <person name="Shen B."/>
        </authorList>
    </citation>
    <scope>NUCLEOTIDE SEQUENCE [LARGE SCALE GENOMIC DNA]</scope>
    <source>
        <strain evidence="6 7">NPDC050671</strain>
    </source>
</reference>
<dbReference type="InterPro" id="IPR008927">
    <property type="entry name" value="6-PGluconate_DH-like_C_sf"/>
</dbReference>
<protein>
    <submittedName>
        <fullName evidence="6">NAD(P)-dependent oxidoreductase</fullName>
        <ecNumber evidence="6">1.1.-.-</ecNumber>
    </submittedName>
</protein>
<dbReference type="RefSeq" id="WP_357984290.1">
    <property type="nucleotide sequence ID" value="NZ_JBFAIH010000019.1"/>
</dbReference>
<feature type="domain" description="6-phosphogluconate dehydrogenase NADP-binding" evidence="4">
    <location>
        <begin position="5"/>
        <end position="162"/>
    </location>
</feature>
<sequence length="299" mass="31167">MMRDLGFVGVGAMATPMVRRFIERGWNVHLVDPVPARTAEFRDHPRVVVHEDVAALADTTTYTLLSLPTPRALSEVSTRLAAVNTRSPAIVINTSTTGPAATREAADRLAAAGFAFVDAPVSGGVVGAGEGSLTVLVSGADEPVRACEPVFEVIGSQVLRIGSEAGQAQVMKVANNVLSLGALAATAEATALTRRAGIPMDIAISALDAGSGRNSATSVKFPRHVLSGRFDFGFPADGALKDVSLFTALAAELGVETPLAQAVVDCWRLAVESGYGAQDCTRIVTMYERMAGSADEDEQ</sequence>